<name>A0A1I0UYJ0_9CLOT</name>
<dbReference type="InterPro" id="IPR000182">
    <property type="entry name" value="GNAT_dom"/>
</dbReference>
<keyword evidence="3" id="KW-1185">Reference proteome</keyword>
<dbReference type="InterPro" id="IPR016181">
    <property type="entry name" value="Acyl_CoA_acyltransferase"/>
</dbReference>
<evidence type="ECO:0000313" key="3">
    <source>
        <dbReference type="Proteomes" id="UP000198619"/>
    </source>
</evidence>
<dbReference type="PANTHER" id="PTHR43415">
    <property type="entry name" value="SPERMIDINE N(1)-ACETYLTRANSFERASE"/>
    <property type="match status" value="1"/>
</dbReference>
<dbReference type="Proteomes" id="UP000198619">
    <property type="component" value="Unassembled WGS sequence"/>
</dbReference>
<protein>
    <submittedName>
        <fullName evidence="2">Acetyltransferase (GNAT) domain-containing protein</fullName>
    </submittedName>
</protein>
<dbReference type="Gene3D" id="3.40.630.30">
    <property type="match status" value="1"/>
</dbReference>
<evidence type="ECO:0000313" key="2">
    <source>
        <dbReference type="EMBL" id="SFA69062.1"/>
    </source>
</evidence>
<dbReference type="RefSeq" id="WP_090037396.1">
    <property type="nucleotide sequence ID" value="NZ_FOKI01000001.1"/>
</dbReference>
<sequence>MRRVEKRDFNILFDWINDKDVIKNSRYGKGKSLDEFTIWFNEKIKSQSSYMFILEKENNPLGQINFDLVEKEVVITYSVDKRFRNQGLGKELVREVEKFIGINLKNVKKISAYINSINIPSIKVFENLGFIREIDEKYYVKLIKNL</sequence>
<dbReference type="PANTHER" id="PTHR43415:SF3">
    <property type="entry name" value="GNAT-FAMILY ACETYLTRANSFERASE"/>
    <property type="match status" value="1"/>
</dbReference>
<evidence type="ECO:0000259" key="1">
    <source>
        <dbReference type="PROSITE" id="PS51186"/>
    </source>
</evidence>
<accession>A0A1I0UYJ0</accession>
<dbReference type="Pfam" id="PF13302">
    <property type="entry name" value="Acetyltransf_3"/>
    <property type="match status" value="1"/>
</dbReference>
<dbReference type="EMBL" id="FOKI01000001">
    <property type="protein sequence ID" value="SFA69062.1"/>
    <property type="molecule type" value="Genomic_DNA"/>
</dbReference>
<dbReference type="AlphaFoldDB" id="A0A1I0UYJ0"/>
<proteinExistence type="predicted"/>
<reference evidence="2 3" key="1">
    <citation type="submission" date="2016-10" db="EMBL/GenBank/DDBJ databases">
        <authorList>
            <person name="de Groot N.N."/>
        </authorList>
    </citation>
    <scope>NUCLEOTIDE SEQUENCE [LARGE SCALE GENOMIC DNA]</scope>
    <source>
        <strain evidence="2 3">DSM 12271</strain>
    </source>
</reference>
<gene>
    <name evidence="2" type="ORF">SAMN04488528_100110</name>
</gene>
<dbReference type="GO" id="GO:0016747">
    <property type="term" value="F:acyltransferase activity, transferring groups other than amino-acyl groups"/>
    <property type="evidence" value="ECO:0007669"/>
    <property type="project" value="InterPro"/>
</dbReference>
<dbReference type="PROSITE" id="PS51186">
    <property type="entry name" value="GNAT"/>
    <property type="match status" value="1"/>
</dbReference>
<dbReference type="STRING" id="84698.SAMN04488528_100110"/>
<dbReference type="CDD" id="cd04301">
    <property type="entry name" value="NAT_SF"/>
    <property type="match status" value="1"/>
</dbReference>
<dbReference type="SUPFAM" id="SSF55729">
    <property type="entry name" value="Acyl-CoA N-acyltransferases (Nat)"/>
    <property type="match status" value="1"/>
</dbReference>
<keyword evidence="2" id="KW-0808">Transferase</keyword>
<feature type="domain" description="N-acetyltransferase" evidence="1">
    <location>
        <begin position="1"/>
        <end position="146"/>
    </location>
</feature>
<dbReference type="OrthoDB" id="9795206at2"/>
<organism evidence="2 3">
    <name type="scientific">Clostridium frigidicarnis</name>
    <dbReference type="NCBI Taxonomy" id="84698"/>
    <lineage>
        <taxon>Bacteria</taxon>
        <taxon>Bacillati</taxon>
        <taxon>Bacillota</taxon>
        <taxon>Clostridia</taxon>
        <taxon>Eubacteriales</taxon>
        <taxon>Clostridiaceae</taxon>
        <taxon>Clostridium</taxon>
    </lineage>
</organism>